<dbReference type="OMA" id="QGEKWMD"/>
<dbReference type="GO" id="GO:0043295">
    <property type="term" value="F:glutathione binding"/>
    <property type="evidence" value="ECO:0007669"/>
    <property type="project" value="TreeGrafter"/>
</dbReference>
<evidence type="ECO:0000256" key="2">
    <source>
        <dbReference type="ARBA" id="ARBA00010128"/>
    </source>
</evidence>
<evidence type="ECO:0000313" key="10">
    <source>
        <dbReference type="EMBL" id="ESR48513.1"/>
    </source>
</evidence>
<dbReference type="FunFam" id="1.20.1050.10:FF:000004">
    <property type="entry name" value="Glutathione S-transferase F2"/>
    <property type="match status" value="1"/>
</dbReference>
<dbReference type="SFLD" id="SFLDG00358">
    <property type="entry name" value="Main_(cytGST)"/>
    <property type="match status" value="1"/>
</dbReference>
<dbReference type="STRING" id="85681.V4SL77"/>
<dbReference type="FunFam" id="3.40.30.10:FF:000016">
    <property type="entry name" value="Glutathione S-transferase F2"/>
    <property type="match status" value="1"/>
</dbReference>
<feature type="domain" description="GST C-terminal" evidence="9">
    <location>
        <begin position="149"/>
        <end position="278"/>
    </location>
</feature>
<evidence type="ECO:0000256" key="5">
    <source>
        <dbReference type="ARBA" id="ARBA00022575"/>
    </source>
</evidence>
<comment type="catalytic activity">
    <reaction evidence="7">
        <text>RX + glutathione = an S-substituted glutathione + a halide anion + H(+)</text>
        <dbReference type="Rhea" id="RHEA:16437"/>
        <dbReference type="ChEBI" id="CHEBI:15378"/>
        <dbReference type="ChEBI" id="CHEBI:16042"/>
        <dbReference type="ChEBI" id="CHEBI:17792"/>
        <dbReference type="ChEBI" id="CHEBI:57925"/>
        <dbReference type="ChEBI" id="CHEBI:90779"/>
        <dbReference type="EC" id="2.5.1.18"/>
    </reaction>
</comment>
<dbReference type="GO" id="GO:0009407">
    <property type="term" value="P:toxin catabolic process"/>
    <property type="evidence" value="ECO:0007669"/>
    <property type="project" value="UniProtKB-ARBA"/>
</dbReference>
<dbReference type="PANTHER" id="PTHR43900">
    <property type="entry name" value="GLUTATHIONE S-TRANSFERASE RHO"/>
    <property type="match status" value="1"/>
</dbReference>
<dbReference type="InterPro" id="IPR004045">
    <property type="entry name" value="Glutathione_S-Trfase_N"/>
</dbReference>
<organism evidence="10 11">
    <name type="scientific">Citrus clementina</name>
    <name type="common">Clementine</name>
    <name type="synonym">Citrus deliciosa x Citrus sinensis</name>
    <dbReference type="NCBI Taxonomy" id="85681"/>
    <lineage>
        <taxon>Eukaryota</taxon>
        <taxon>Viridiplantae</taxon>
        <taxon>Streptophyta</taxon>
        <taxon>Embryophyta</taxon>
        <taxon>Tracheophyta</taxon>
        <taxon>Spermatophyta</taxon>
        <taxon>Magnoliopsida</taxon>
        <taxon>eudicotyledons</taxon>
        <taxon>Gunneridae</taxon>
        <taxon>Pentapetalae</taxon>
        <taxon>rosids</taxon>
        <taxon>malvids</taxon>
        <taxon>Sapindales</taxon>
        <taxon>Rutaceae</taxon>
        <taxon>Aurantioideae</taxon>
        <taxon>Citrus</taxon>
    </lineage>
</organism>
<evidence type="ECO:0000259" key="8">
    <source>
        <dbReference type="PROSITE" id="PS50404"/>
    </source>
</evidence>
<dbReference type="Gene3D" id="1.20.1050.10">
    <property type="match status" value="1"/>
</dbReference>
<dbReference type="GO" id="GO:0004364">
    <property type="term" value="F:glutathione transferase activity"/>
    <property type="evidence" value="ECO:0007669"/>
    <property type="project" value="UniProtKB-EC"/>
</dbReference>
<sequence>MEAQTLALNIVSARLLPLDQMPIVQKALEWSKRKQNRRHKKERKKELGHTQIRVTNPMATPVKVYGPPLSTAVCRVVACLLEKDVEFQLISLNMAKGDHKKPDFLKIQPFGQVPAFQDEKISLFESRAICRYVCENYPEKGNKGLFGTNPLAKASIDQWLEAEGQSFNPPSSALVFQLALAPRMNIKQDEGVIKQNEEKLAKVLDVYEKRLGESRFLAGDEFSLADLSHLPNAHYLVNATDRGEILTSRDNVGRWWGEISNRDSWKKVVDMQKQQHSP</sequence>
<evidence type="ECO:0000256" key="7">
    <source>
        <dbReference type="ARBA" id="ARBA00047960"/>
    </source>
</evidence>
<dbReference type="AlphaFoldDB" id="V4SL77"/>
<evidence type="ECO:0000256" key="4">
    <source>
        <dbReference type="ARBA" id="ARBA00022490"/>
    </source>
</evidence>
<keyword evidence="5" id="KW-0216">Detoxification</keyword>
<dbReference type="PROSITE" id="PS50404">
    <property type="entry name" value="GST_NTER"/>
    <property type="match status" value="1"/>
</dbReference>
<dbReference type="GO" id="GO:0005829">
    <property type="term" value="C:cytosol"/>
    <property type="evidence" value="ECO:0007669"/>
    <property type="project" value="UniProtKB-SubCell"/>
</dbReference>
<dbReference type="InterPro" id="IPR034347">
    <property type="entry name" value="GST_Phi_C"/>
</dbReference>
<dbReference type="InterPro" id="IPR036282">
    <property type="entry name" value="Glutathione-S-Trfase_C_sf"/>
</dbReference>
<dbReference type="Gene3D" id="3.40.30.10">
    <property type="entry name" value="Glutaredoxin"/>
    <property type="match status" value="1"/>
</dbReference>
<evidence type="ECO:0000256" key="6">
    <source>
        <dbReference type="ARBA" id="ARBA00022679"/>
    </source>
</evidence>
<dbReference type="CDD" id="cd03187">
    <property type="entry name" value="GST_C_Phi"/>
    <property type="match status" value="1"/>
</dbReference>
<dbReference type="KEGG" id="cic:CICLE_v10002119mg"/>
<dbReference type="InterPro" id="IPR040079">
    <property type="entry name" value="Glutathione_S-Trfase"/>
</dbReference>
<dbReference type="InterPro" id="IPR004046">
    <property type="entry name" value="GST_C"/>
</dbReference>
<dbReference type="Pfam" id="PF00043">
    <property type="entry name" value="GST_C"/>
    <property type="match status" value="1"/>
</dbReference>
<reference evidence="10 11" key="1">
    <citation type="submission" date="2013-10" db="EMBL/GenBank/DDBJ databases">
        <authorList>
            <consortium name="International Citrus Genome Consortium"/>
            <person name="Jenkins J."/>
            <person name="Schmutz J."/>
            <person name="Prochnik S."/>
            <person name="Rokhsar D."/>
            <person name="Gmitter F."/>
            <person name="Ollitrault P."/>
            <person name="Machado M."/>
            <person name="Talon M."/>
            <person name="Wincker P."/>
            <person name="Jaillon O."/>
            <person name="Morgante M."/>
        </authorList>
    </citation>
    <scope>NUCLEOTIDE SEQUENCE</scope>
    <source>
        <strain evidence="11">cv. Clemenules</strain>
    </source>
</reference>
<dbReference type="CDD" id="cd03053">
    <property type="entry name" value="GST_N_Phi"/>
    <property type="match status" value="1"/>
</dbReference>
<dbReference type="GO" id="GO:0006749">
    <property type="term" value="P:glutathione metabolic process"/>
    <property type="evidence" value="ECO:0007669"/>
    <property type="project" value="TreeGrafter"/>
</dbReference>
<dbReference type="Gramene" id="ESR48513">
    <property type="protein sequence ID" value="ESR48513"/>
    <property type="gene ID" value="CICLE_v10002119mg"/>
</dbReference>
<keyword evidence="6" id="KW-0808">Transferase</keyword>
<dbReference type="Proteomes" id="UP000030687">
    <property type="component" value="Unassembled WGS sequence"/>
</dbReference>
<dbReference type="InParanoid" id="V4SL77"/>
<dbReference type="InterPro" id="IPR036249">
    <property type="entry name" value="Thioredoxin-like_sf"/>
</dbReference>
<proteinExistence type="inferred from homology"/>
<dbReference type="InterPro" id="IPR010987">
    <property type="entry name" value="Glutathione-S-Trfase_C-like"/>
</dbReference>
<evidence type="ECO:0000259" key="9">
    <source>
        <dbReference type="PROSITE" id="PS50405"/>
    </source>
</evidence>
<comment type="similarity">
    <text evidence="2">Belongs to the GST superfamily. Phi family.</text>
</comment>
<gene>
    <name evidence="10" type="ORF">CICLE_v10002119mg</name>
</gene>
<dbReference type="SFLD" id="SFLDS00019">
    <property type="entry name" value="Glutathione_Transferase_(cytos"/>
    <property type="match status" value="1"/>
</dbReference>
<comment type="subcellular location">
    <subcellularLocation>
        <location evidence="1">Cytoplasm</location>
        <location evidence="1">Cytosol</location>
    </subcellularLocation>
</comment>
<keyword evidence="11" id="KW-1185">Reference proteome</keyword>
<dbReference type="PROSITE" id="PS50405">
    <property type="entry name" value="GST_CTER"/>
    <property type="match status" value="1"/>
</dbReference>
<dbReference type="EMBL" id="KI536799">
    <property type="protein sequence ID" value="ESR48513.1"/>
    <property type="molecule type" value="Genomic_DNA"/>
</dbReference>
<accession>V4SL77</accession>
<dbReference type="PANTHER" id="PTHR43900:SF96">
    <property type="entry name" value="GLUTATHIONE TRANSFERASE"/>
    <property type="match status" value="1"/>
</dbReference>
<dbReference type="SFLD" id="SFLDG01154">
    <property type="entry name" value="Main.5:_Phi-like"/>
    <property type="match status" value="1"/>
</dbReference>
<protein>
    <recommendedName>
        <fullName evidence="3">glutathione transferase</fullName>
        <ecNumber evidence="3">2.5.1.18</ecNumber>
    </recommendedName>
</protein>
<evidence type="ECO:0000256" key="3">
    <source>
        <dbReference type="ARBA" id="ARBA00012452"/>
    </source>
</evidence>
<keyword evidence="4" id="KW-0963">Cytoplasm</keyword>
<name>V4SL77_CITCL</name>
<feature type="domain" description="GST N-terminal" evidence="8">
    <location>
        <begin position="60"/>
        <end position="141"/>
    </location>
</feature>
<evidence type="ECO:0000256" key="1">
    <source>
        <dbReference type="ARBA" id="ARBA00004514"/>
    </source>
</evidence>
<dbReference type="SUPFAM" id="SSF52833">
    <property type="entry name" value="Thioredoxin-like"/>
    <property type="match status" value="1"/>
</dbReference>
<dbReference type="SUPFAM" id="SSF47616">
    <property type="entry name" value="GST C-terminal domain-like"/>
    <property type="match status" value="1"/>
</dbReference>
<evidence type="ECO:0000313" key="11">
    <source>
        <dbReference type="Proteomes" id="UP000030687"/>
    </source>
</evidence>
<dbReference type="Pfam" id="PF02798">
    <property type="entry name" value="GST_N"/>
    <property type="match status" value="1"/>
</dbReference>
<dbReference type="eggNOG" id="KOG0867">
    <property type="taxonomic scope" value="Eukaryota"/>
</dbReference>
<dbReference type="EC" id="2.5.1.18" evidence="3"/>